<evidence type="ECO:0000313" key="2">
    <source>
        <dbReference type="EMBL" id="QPJ62225.1"/>
    </source>
</evidence>
<accession>A0A7T0G059</accession>
<organism evidence="2 3">
    <name type="scientific">Candidatus Nitronauta litoralis</name>
    <dbReference type="NCBI Taxonomy" id="2705533"/>
    <lineage>
        <taxon>Bacteria</taxon>
        <taxon>Pseudomonadati</taxon>
        <taxon>Nitrospinota/Tectimicrobiota group</taxon>
        <taxon>Nitrospinota</taxon>
        <taxon>Nitrospinia</taxon>
        <taxon>Nitrospinales</taxon>
        <taxon>Nitrospinaceae</taxon>
        <taxon>Candidatus Nitronauta</taxon>
    </lineage>
</organism>
<gene>
    <name evidence="2" type="ORF">G3M70_10220</name>
</gene>
<dbReference type="AlphaFoldDB" id="A0A7T0G059"/>
<proteinExistence type="predicted"/>
<dbReference type="InterPro" id="IPR025245">
    <property type="entry name" value="DUF4197"/>
</dbReference>
<dbReference type="Pfam" id="PF13852">
    <property type="entry name" value="DUF4197"/>
    <property type="match status" value="1"/>
</dbReference>
<feature type="chain" id="PRO_5032275567" evidence="1">
    <location>
        <begin position="23"/>
        <end position="242"/>
    </location>
</feature>
<evidence type="ECO:0000256" key="1">
    <source>
        <dbReference type="SAM" id="SignalP"/>
    </source>
</evidence>
<feature type="signal peptide" evidence="1">
    <location>
        <begin position="1"/>
        <end position="22"/>
    </location>
</feature>
<dbReference type="KEGG" id="nli:G3M70_10220"/>
<sequence>MKRLSIACLLLVGFIFTAPAQAGFFDELLGGITEKAPAVTSGDLSLEKIVSGLKEALSVGTGNAVSVLSNPGGYFKNEAVKILLPEKIRSMTNMLREVGFDGPVDEFELSMNKAAEAAVDKAKPIFMDAVKEMTFEDAKKILDGSDTAATEYLREKTSGKIAEAFRPIISNSMNEVGVTRSYQALVDKFNTIPFMKADSMDLEPYVTEKAMDGVFHMVGEEEKKIRTNPQARVTDILQEVFK</sequence>
<reference evidence="2 3" key="1">
    <citation type="submission" date="2020-02" db="EMBL/GenBank/DDBJ databases">
        <title>Genomic and physiological characterization of two novel Nitrospinaceae genera.</title>
        <authorList>
            <person name="Mueller A.J."/>
            <person name="Jung M.-Y."/>
            <person name="Strachan C.R."/>
            <person name="Herbold C.W."/>
            <person name="Kirkegaard R.H."/>
            <person name="Daims H."/>
        </authorList>
    </citation>
    <scope>NUCLEOTIDE SEQUENCE [LARGE SCALE GENOMIC DNA]</scope>
    <source>
        <strain evidence="2">EB</strain>
    </source>
</reference>
<dbReference type="Proteomes" id="UP000594688">
    <property type="component" value="Chromosome"/>
</dbReference>
<evidence type="ECO:0000313" key="3">
    <source>
        <dbReference type="Proteomes" id="UP000594688"/>
    </source>
</evidence>
<keyword evidence="1" id="KW-0732">Signal</keyword>
<name>A0A7T0G059_9BACT</name>
<protein>
    <submittedName>
        <fullName evidence="2">DUF4197 domain-containing protein</fullName>
    </submittedName>
</protein>
<dbReference type="EMBL" id="CP048685">
    <property type="protein sequence ID" value="QPJ62225.1"/>
    <property type="molecule type" value="Genomic_DNA"/>
</dbReference>